<reference evidence="2 3" key="1">
    <citation type="submission" date="2015-07" db="EMBL/GenBank/DDBJ databases">
        <title>The genome of Habropoda laboriosa.</title>
        <authorList>
            <person name="Pan H."/>
            <person name="Kapheim K."/>
        </authorList>
    </citation>
    <scope>NUCLEOTIDE SEQUENCE [LARGE SCALE GENOMIC DNA]</scope>
    <source>
        <strain evidence="2">0110345459</strain>
    </source>
</reference>
<keyword evidence="3" id="KW-1185">Reference proteome</keyword>
<feature type="region of interest" description="Disordered" evidence="1">
    <location>
        <begin position="79"/>
        <end position="102"/>
    </location>
</feature>
<proteinExistence type="predicted"/>
<evidence type="ECO:0000313" key="2">
    <source>
        <dbReference type="EMBL" id="KOC59676.1"/>
    </source>
</evidence>
<dbReference type="EMBL" id="KQ414900">
    <property type="protein sequence ID" value="KOC59676.1"/>
    <property type="molecule type" value="Genomic_DNA"/>
</dbReference>
<evidence type="ECO:0000313" key="3">
    <source>
        <dbReference type="Proteomes" id="UP000053825"/>
    </source>
</evidence>
<dbReference type="STRING" id="597456.A0A0L7QMB8"/>
<dbReference type="AlphaFoldDB" id="A0A0L7QMB8"/>
<evidence type="ECO:0000256" key="1">
    <source>
        <dbReference type="SAM" id="MobiDB-lite"/>
    </source>
</evidence>
<feature type="compositionally biased region" description="Gly residues" evidence="1">
    <location>
        <begin position="79"/>
        <end position="91"/>
    </location>
</feature>
<feature type="non-terminal residue" evidence="2">
    <location>
        <position position="1"/>
    </location>
</feature>
<organism evidence="2 3">
    <name type="scientific">Habropoda laboriosa</name>
    <dbReference type="NCBI Taxonomy" id="597456"/>
    <lineage>
        <taxon>Eukaryota</taxon>
        <taxon>Metazoa</taxon>
        <taxon>Ecdysozoa</taxon>
        <taxon>Arthropoda</taxon>
        <taxon>Hexapoda</taxon>
        <taxon>Insecta</taxon>
        <taxon>Pterygota</taxon>
        <taxon>Neoptera</taxon>
        <taxon>Endopterygota</taxon>
        <taxon>Hymenoptera</taxon>
        <taxon>Apocrita</taxon>
        <taxon>Aculeata</taxon>
        <taxon>Apoidea</taxon>
        <taxon>Anthophila</taxon>
        <taxon>Apidae</taxon>
        <taxon>Habropoda</taxon>
    </lineage>
</organism>
<feature type="region of interest" description="Disordered" evidence="1">
    <location>
        <begin position="1"/>
        <end position="31"/>
    </location>
</feature>
<name>A0A0L7QMB8_9HYME</name>
<protein>
    <submittedName>
        <fullName evidence="2">Hymenoptaecin</fullName>
    </submittedName>
</protein>
<accession>A0A0L7QMB8</accession>
<dbReference type="Proteomes" id="UP000053825">
    <property type="component" value="Unassembled WGS sequence"/>
</dbReference>
<dbReference type="OrthoDB" id="7647635at2759"/>
<sequence length="119" mass="13152">GSPRVRRQDRGSLVIHGEKPMSGPDRRPSLDVDYHQRVLDRNGMTANTYGGLNIRPGQPPQPHAGIQLQRNFKDGFIGGFGQVQRRPGGGPSPTFGISGGYRFRRDVDEPVDDEIAPQY</sequence>
<gene>
    <name evidence="2" type="ORF">WH47_10996</name>
</gene>